<keyword evidence="2" id="KW-0560">Oxidoreductase</keyword>
<evidence type="ECO:0000313" key="3">
    <source>
        <dbReference type="EMBL" id="MBW7454030.1"/>
    </source>
</evidence>
<organism evidence="3 4">
    <name type="scientific">Paenibacillus sepulcri</name>
    <dbReference type="NCBI Taxonomy" id="359917"/>
    <lineage>
        <taxon>Bacteria</taxon>
        <taxon>Bacillati</taxon>
        <taxon>Bacillota</taxon>
        <taxon>Bacilli</taxon>
        <taxon>Bacillales</taxon>
        <taxon>Paenibacillaceae</taxon>
        <taxon>Paenibacillus</taxon>
    </lineage>
</organism>
<keyword evidence="4" id="KW-1185">Reference proteome</keyword>
<dbReference type="InterPro" id="IPR002347">
    <property type="entry name" value="SDR_fam"/>
</dbReference>
<dbReference type="PANTHER" id="PTHR24321">
    <property type="entry name" value="DEHYDROGENASES, SHORT CHAIN"/>
    <property type="match status" value="1"/>
</dbReference>
<name>A0ABS7BZE8_9BACL</name>
<dbReference type="EMBL" id="JAHZIK010000146">
    <property type="protein sequence ID" value="MBW7454030.1"/>
    <property type="molecule type" value="Genomic_DNA"/>
</dbReference>
<evidence type="ECO:0000256" key="2">
    <source>
        <dbReference type="ARBA" id="ARBA00023002"/>
    </source>
</evidence>
<reference evidence="3 4" key="1">
    <citation type="submission" date="2021-07" db="EMBL/GenBank/DDBJ databases">
        <title>Paenibacillus radiodurans sp. nov., isolated from the southeastern edge of Tengger Desert.</title>
        <authorList>
            <person name="Zhang G."/>
        </authorList>
    </citation>
    <scope>NUCLEOTIDE SEQUENCE [LARGE SCALE GENOMIC DNA]</scope>
    <source>
        <strain evidence="3 4">CCM 7311</strain>
    </source>
</reference>
<comment type="caution">
    <text evidence="3">The sequence shown here is derived from an EMBL/GenBank/DDBJ whole genome shotgun (WGS) entry which is preliminary data.</text>
</comment>
<dbReference type="InterPro" id="IPR036291">
    <property type="entry name" value="NAD(P)-bd_dom_sf"/>
</dbReference>
<dbReference type="Pfam" id="PF13561">
    <property type="entry name" value="adh_short_C2"/>
    <property type="match status" value="1"/>
</dbReference>
<dbReference type="PANTHER" id="PTHR24321:SF8">
    <property type="entry name" value="ESTRADIOL 17-BETA-DEHYDROGENASE 8-RELATED"/>
    <property type="match status" value="1"/>
</dbReference>
<dbReference type="Proteomes" id="UP001519887">
    <property type="component" value="Unassembled WGS sequence"/>
</dbReference>
<sequence>MILISIKEEGNMPGFRERTQQHRRQLIEVLTNYFTIMSEKGKMMANVIAPGKTETDASAHIPETKQMKQALVNMTPLGRIAQPEDVGNVISFFAGEASGFVTGSYTPVNGGMLME</sequence>
<proteinExistence type="inferred from homology"/>
<evidence type="ECO:0000256" key="1">
    <source>
        <dbReference type="ARBA" id="ARBA00006484"/>
    </source>
</evidence>
<evidence type="ECO:0000313" key="4">
    <source>
        <dbReference type="Proteomes" id="UP001519887"/>
    </source>
</evidence>
<protein>
    <submittedName>
        <fullName evidence="3">SDR family oxidoreductase</fullName>
    </submittedName>
</protein>
<dbReference type="Gene3D" id="3.40.50.720">
    <property type="entry name" value="NAD(P)-binding Rossmann-like Domain"/>
    <property type="match status" value="1"/>
</dbReference>
<gene>
    <name evidence="3" type="ORF">K0U00_08260</name>
</gene>
<dbReference type="SUPFAM" id="SSF51735">
    <property type="entry name" value="NAD(P)-binding Rossmann-fold domains"/>
    <property type="match status" value="1"/>
</dbReference>
<dbReference type="PRINTS" id="PR00081">
    <property type="entry name" value="GDHRDH"/>
</dbReference>
<accession>A0ABS7BZE8</accession>
<comment type="similarity">
    <text evidence="1">Belongs to the short-chain dehydrogenases/reductases (SDR) family.</text>
</comment>